<dbReference type="GO" id="GO:0032259">
    <property type="term" value="P:methylation"/>
    <property type="evidence" value="ECO:0007669"/>
    <property type="project" value="UniProtKB-KW"/>
</dbReference>
<gene>
    <name evidence="6" type="ORF">B0I35DRAFT_354497</name>
</gene>
<dbReference type="PROSITE" id="PS51683">
    <property type="entry name" value="SAM_OMT_II"/>
    <property type="match status" value="1"/>
</dbReference>
<proteinExistence type="predicted"/>
<dbReference type="InterPro" id="IPR001077">
    <property type="entry name" value="COMT_C"/>
</dbReference>
<dbReference type="InterPro" id="IPR036388">
    <property type="entry name" value="WH-like_DNA-bd_sf"/>
</dbReference>
<name>A0A8K0WPR4_9HYPO</name>
<dbReference type="PANTHER" id="PTHR43712">
    <property type="entry name" value="PUTATIVE (AFU_ORTHOLOGUE AFUA_4G14580)-RELATED"/>
    <property type="match status" value="1"/>
</dbReference>
<dbReference type="InterPro" id="IPR029063">
    <property type="entry name" value="SAM-dependent_MTases_sf"/>
</dbReference>
<evidence type="ECO:0000256" key="2">
    <source>
        <dbReference type="ARBA" id="ARBA00022679"/>
    </source>
</evidence>
<dbReference type="SUPFAM" id="SSF53335">
    <property type="entry name" value="S-adenosyl-L-methionine-dependent methyltransferases"/>
    <property type="match status" value="1"/>
</dbReference>
<dbReference type="OrthoDB" id="2410195at2759"/>
<dbReference type="EMBL" id="JAGPNK010000008">
    <property type="protein sequence ID" value="KAH7316500.1"/>
    <property type="molecule type" value="Genomic_DNA"/>
</dbReference>
<keyword evidence="1" id="KW-0489">Methyltransferase</keyword>
<dbReference type="PANTHER" id="PTHR43712:SF16">
    <property type="entry name" value="O-METHYLTRANSFERASE ELCB"/>
    <property type="match status" value="1"/>
</dbReference>
<protein>
    <submittedName>
        <fullName evidence="6">O-methyltransferase</fullName>
    </submittedName>
</protein>
<evidence type="ECO:0000256" key="1">
    <source>
        <dbReference type="ARBA" id="ARBA00022603"/>
    </source>
</evidence>
<dbReference type="Proteomes" id="UP000813444">
    <property type="component" value="Unassembled WGS sequence"/>
</dbReference>
<organism evidence="6 7">
    <name type="scientific">Stachybotrys elegans</name>
    <dbReference type="NCBI Taxonomy" id="80388"/>
    <lineage>
        <taxon>Eukaryota</taxon>
        <taxon>Fungi</taxon>
        <taxon>Dikarya</taxon>
        <taxon>Ascomycota</taxon>
        <taxon>Pezizomycotina</taxon>
        <taxon>Sordariomycetes</taxon>
        <taxon>Hypocreomycetidae</taxon>
        <taxon>Hypocreales</taxon>
        <taxon>Stachybotryaceae</taxon>
        <taxon>Stachybotrys</taxon>
    </lineage>
</organism>
<reference evidence="6" key="1">
    <citation type="journal article" date="2021" name="Nat. Commun.">
        <title>Genetic determinants of endophytism in the Arabidopsis root mycobiome.</title>
        <authorList>
            <person name="Mesny F."/>
            <person name="Miyauchi S."/>
            <person name="Thiergart T."/>
            <person name="Pickel B."/>
            <person name="Atanasova L."/>
            <person name="Karlsson M."/>
            <person name="Huettel B."/>
            <person name="Barry K.W."/>
            <person name="Haridas S."/>
            <person name="Chen C."/>
            <person name="Bauer D."/>
            <person name="Andreopoulos W."/>
            <person name="Pangilinan J."/>
            <person name="LaButti K."/>
            <person name="Riley R."/>
            <person name="Lipzen A."/>
            <person name="Clum A."/>
            <person name="Drula E."/>
            <person name="Henrissat B."/>
            <person name="Kohler A."/>
            <person name="Grigoriev I.V."/>
            <person name="Martin F.M."/>
            <person name="Hacquard S."/>
        </authorList>
    </citation>
    <scope>NUCLEOTIDE SEQUENCE</scope>
    <source>
        <strain evidence="6">MPI-CAGE-CH-0235</strain>
    </source>
</reference>
<evidence type="ECO:0000313" key="7">
    <source>
        <dbReference type="Proteomes" id="UP000813444"/>
    </source>
</evidence>
<dbReference type="SUPFAM" id="SSF46785">
    <property type="entry name" value="Winged helix' DNA-binding domain"/>
    <property type="match status" value="1"/>
</dbReference>
<comment type="caution">
    <text evidence="6">The sequence shown here is derived from an EMBL/GenBank/DDBJ whole genome shotgun (WGS) entry which is preliminary data.</text>
</comment>
<feature type="domain" description="O-methyltransferase C-terminal" evidence="5">
    <location>
        <begin position="257"/>
        <end position="466"/>
    </location>
</feature>
<dbReference type="InterPro" id="IPR036390">
    <property type="entry name" value="WH_DNA-bd_sf"/>
</dbReference>
<dbReference type="GO" id="GO:0008171">
    <property type="term" value="F:O-methyltransferase activity"/>
    <property type="evidence" value="ECO:0007669"/>
    <property type="project" value="InterPro"/>
</dbReference>
<keyword evidence="3" id="KW-0949">S-adenosyl-L-methionine</keyword>
<feature type="compositionally biased region" description="Basic and acidic residues" evidence="4">
    <location>
        <begin position="505"/>
        <end position="516"/>
    </location>
</feature>
<dbReference type="AlphaFoldDB" id="A0A8K0WPR4"/>
<keyword evidence="7" id="KW-1185">Reference proteome</keyword>
<feature type="region of interest" description="Disordered" evidence="4">
    <location>
        <begin position="1"/>
        <end position="69"/>
    </location>
</feature>
<evidence type="ECO:0000259" key="5">
    <source>
        <dbReference type="Pfam" id="PF00891"/>
    </source>
</evidence>
<dbReference type="Pfam" id="PF00891">
    <property type="entry name" value="Methyltransf_2"/>
    <property type="match status" value="1"/>
</dbReference>
<dbReference type="Gene3D" id="3.40.50.150">
    <property type="entry name" value="Vaccinia Virus protein VP39"/>
    <property type="match status" value="1"/>
</dbReference>
<accession>A0A8K0WPR4</accession>
<keyword evidence="2" id="KW-0808">Transferase</keyword>
<evidence type="ECO:0000256" key="4">
    <source>
        <dbReference type="SAM" id="MobiDB-lite"/>
    </source>
</evidence>
<evidence type="ECO:0000313" key="6">
    <source>
        <dbReference type="EMBL" id="KAH7316500.1"/>
    </source>
</evidence>
<dbReference type="InterPro" id="IPR016461">
    <property type="entry name" value="COMT-like"/>
</dbReference>
<dbReference type="Gene3D" id="1.10.10.10">
    <property type="entry name" value="Winged helix-like DNA-binding domain superfamily/Winged helix DNA-binding domain"/>
    <property type="match status" value="1"/>
</dbReference>
<evidence type="ECO:0000256" key="3">
    <source>
        <dbReference type="ARBA" id="ARBA00022691"/>
    </source>
</evidence>
<sequence>MKKFRLSSWLGQGHSANGTDATAQDIADQKKQNRRSFSGLSRRSKREPAPAPATSAAPEEKVEQDNTPSRMVTLANTISTETAKLQAYLHANGLPDPGFGVDAPKDFPALPDDMQRTRRAIMAAARELESLTMGPREIVRWGAWSHLDSLSLQVACSYGLAKLVPFEGSIALTELQSKTTLDPVNVARILRHNMTNYIFCEPSPGFIAHTSASRQLAEDTALQAWVGFNTEDLFPSAAHSLQALKAHPEATSLTRAGFNFAFGTVDKEPMFATLSKDPTRAQRFGRAMVSLTGGEGYEVSYFVDSYDFASLNEQEGTFVDIGGSHGFVCVELAKKWDKMKFIVQDLPKMLDSAPNPICGDEAAAKRIQLQPHDFFTKQPAEGADVYYFRWIFHNYSTPYAVSILKNLVPALKPGARIIINDICIREPGSETPWDEKLVRGMDLVMLSLLNAQERTEEEFRGLFAAADEGYSFKGVTRVSGCRMSVVEAVWEPKTEVAAVEEPNPEETKPEETKAEE</sequence>
<feature type="region of interest" description="Disordered" evidence="4">
    <location>
        <begin position="495"/>
        <end position="516"/>
    </location>
</feature>